<name>A0AAN7UWF3_9PEZI</name>
<keyword evidence="3" id="KW-1185">Reference proteome</keyword>
<protein>
    <submittedName>
        <fullName evidence="2">Uncharacterized protein</fullName>
    </submittedName>
</protein>
<comment type="caution">
    <text evidence="2">The sequence shown here is derived from an EMBL/GenBank/DDBJ whole genome shotgun (WGS) entry which is preliminary data.</text>
</comment>
<reference evidence="2 3" key="1">
    <citation type="submission" date="2023-10" db="EMBL/GenBank/DDBJ databases">
        <title>Draft genome sequence of Xylaria bambusicola isolate GMP-LS, the root and basal stem rot pathogen of sugarcane in Indonesia.</title>
        <authorList>
            <person name="Selvaraj P."/>
            <person name="Muralishankar V."/>
            <person name="Muruganantham S."/>
            <person name="Sp S."/>
            <person name="Haryani S."/>
            <person name="Lau K.J.X."/>
            <person name="Naqvi N.I."/>
        </authorList>
    </citation>
    <scope>NUCLEOTIDE SEQUENCE [LARGE SCALE GENOMIC DNA]</scope>
    <source>
        <strain evidence="2">GMP-LS</strain>
    </source>
</reference>
<dbReference type="AlphaFoldDB" id="A0AAN7UWF3"/>
<dbReference type="EMBL" id="JAWHQM010000032">
    <property type="protein sequence ID" value="KAK5633446.1"/>
    <property type="molecule type" value="Genomic_DNA"/>
</dbReference>
<evidence type="ECO:0000313" key="2">
    <source>
        <dbReference type="EMBL" id="KAK5633446.1"/>
    </source>
</evidence>
<proteinExistence type="predicted"/>
<gene>
    <name evidence="2" type="ORF">RRF57_009160</name>
</gene>
<evidence type="ECO:0000313" key="3">
    <source>
        <dbReference type="Proteomes" id="UP001305414"/>
    </source>
</evidence>
<evidence type="ECO:0000256" key="1">
    <source>
        <dbReference type="SAM" id="MobiDB-lite"/>
    </source>
</evidence>
<accession>A0AAN7UWF3</accession>
<feature type="region of interest" description="Disordered" evidence="1">
    <location>
        <begin position="53"/>
        <end position="77"/>
    </location>
</feature>
<dbReference type="Proteomes" id="UP001305414">
    <property type="component" value="Unassembled WGS sequence"/>
</dbReference>
<sequence>MVRGSVLSDAANEEDIEQDQITTMVASGLRGSLLYLPDDNELYDPTGGVARLLKRDNEEDAPTTSTLFGQRSEPPPR</sequence>
<organism evidence="2 3">
    <name type="scientific">Xylaria bambusicola</name>
    <dbReference type="NCBI Taxonomy" id="326684"/>
    <lineage>
        <taxon>Eukaryota</taxon>
        <taxon>Fungi</taxon>
        <taxon>Dikarya</taxon>
        <taxon>Ascomycota</taxon>
        <taxon>Pezizomycotina</taxon>
        <taxon>Sordariomycetes</taxon>
        <taxon>Xylariomycetidae</taxon>
        <taxon>Xylariales</taxon>
        <taxon>Xylariaceae</taxon>
        <taxon>Xylaria</taxon>
    </lineage>
</organism>